<proteinExistence type="predicted"/>
<sequence>TSWNQLEVESESNGSPAARQGNSVTTESRASTEHPHQNRQNQRTPPSQENGTWFRCFRNDEYKIITMTITMLERSGFYWAKMEMEEAHRRLKQEPLGTFLIRDSKQKDTLFTLSYLHPTGPTSVRIKFHESRFSLTGSHKSFVSLFKLLEHYIASPKKYLIRPYRKTRVQPLQELCRKRIIETCGDEKIDLIPVNAVLKEYLNSFPYRI</sequence>
<dbReference type="GO" id="GO:0005942">
    <property type="term" value="C:phosphatidylinositol 3-kinase complex"/>
    <property type="evidence" value="ECO:0007669"/>
    <property type="project" value="TreeGrafter"/>
</dbReference>
<dbReference type="SMART" id="SM00252">
    <property type="entry name" value="SH2"/>
    <property type="match status" value="1"/>
</dbReference>
<evidence type="ECO:0000256" key="7">
    <source>
        <dbReference type="SAM" id="MobiDB-lite"/>
    </source>
</evidence>
<dbReference type="InterPro" id="IPR001496">
    <property type="entry name" value="SOCS_box"/>
</dbReference>
<evidence type="ECO:0000313" key="10">
    <source>
        <dbReference type="Ensembl" id="ENSPKIP00000032653.1"/>
    </source>
</evidence>
<keyword evidence="11" id="KW-1185">Reference proteome</keyword>
<dbReference type="Proteomes" id="UP000261540">
    <property type="component" value="Unplaced"/>
</dbReference>
<feature type="domain" description="SOCS box" evidence="9">
    <location>
        <begin position="159"/>
        <end position="208"/>
    </location>
</feature>
<protein>
    <submittedName>
        <fullName evidence="10">Suppressor of cytokine signaling 1a</fullName>
    </submittedName>
</protein>
<reference evidence="10" key="2">
    <citation type="submission" date="2025-09" db="UniProtKB">
        <authorList>
            <consortium name="Ensembl"/>
        </authorList>
    </citation>
    <scope>IDENTIFICATION</scope>
</reference>
<evidence type="ECO:0000259" key="9">
    <source>
        <dbReference type="PROSITE" id="PS50225"/>
    </source>
</evidence>
<dbReference type="STRING" id="1676925.ENSPKIP00000032653"/>
<dbReference type="AlphaFoldDB" id="A0A3B3SQM4"/>
<dbReference type="SUPFAM" id="SSF158235">
    <property type="entry name" value="SOCS box-like"/>
    <property type="match status" value="1"/>
</dbReference>
<dbReference type="Gene3D" id="1.10.750.20">
    <property type="entry name" value="SOCS box"/>
    <property type="match status" value="1"/>
</dbReference>
<dbReference type="InterPro" id="IPR036860">
    <property type="entry name" value="SH2_dom_sf"/>
</dbReference>
<keyword evidence="4" id="KW-0833">Ubl conjugation pathway</keyword>
<dbReference type="UniPathway" id="UPA00143"/>
<dbReference type="SMART" id="SM00253">
    <property type="entry name" value="SOCS"/>
    <property type="match status" value="1"/>
</dbReference>
<feature type="compositionally biased region" description="Polar residues" evidence="7">
    <location>
        <begin position="38"/>
        <end position="51"/>
    </location>
</feature>
<keyword evidence="5 6" id="KW-0727">SH2 domain</keyword>
<dbReference type="GO" id="GO:0035556">
    <property type="term" value="P:intracellular signal transduction"/>
    <property type="evidence" value="ECO:0007669"/>
    <property type="project" value="InterPro"/>
</dbReference>
<keyword evidence="3" id="KW-0734">Signal transduction inhibitor</keyword>
<feature type="region of interest" description="Disordered" evidence="7">
    <location>
        <begin position="1"/>
        <end position="52"/>
    </location>
</feature>
<feature type="compositionally biased region" description="Polar residues" evidence="7">
    <location>
        <begin position="1"/>
        <end position="29"/>
    </location>
</feature>
<dbReference type="InterPro" id="IPR000980">
    <property type="entry name" value="SH2"/>
</dbReference>
<dbReference type="PROSITE" id="PS50001">
    <property type="entry name" value="SH2"/>
    <property type="match status" value="1"/>
</dbReference>
<accession>A0A3B3SQM4</accession>
<evidence type="ECO:0000256" key="4">
    <source>
        <dbReference type="ARBA" id="ARBA00022786"/>
    </source>
</evidence>
<dbReference type="PANTHER" id="PTHR10155:SF4">
    <property type="entry name" value="SUPPRESSOR OF CYTOKINE SIGNALING 1"/>
    <property type="match status" value="1"/>
</dbReference>
<dbReference type="Gene3D" id="3.30.505.10">
    <property type="entry name" value="SH2 domain"/>
    <property type="match status" value="1"/>
</dbReference>
<evidence type="ECO:0000256" key="5">
    <source>
        <dbReference type="ARBA" id="ARBA00022999"/>
    </source>
</evidence>
<dbReference type="GO" id="GO:0009968">
    <property type="term" value="P:negative regulation of signal transduction"/>
    <property type="evidence" value="ECO:0007669"/>
    <property type="project" value="UniProtKB-KW"/>
</dbReference>
<dbReference type="InterPro" id="IPR036036">
    <property type="entry name" value="SOCS_box-like_dom_sf"/>
</dbReference>
<organism evidence="10 11">
    <name type="scientific">Paramormyrops kingsleyae</name>
    <dbReference type="NCBI Taxonomy" id="1676925"/>
    <lineage>
        <taxon>Eukaryota</taxon>
        <taxon>Metazoa</taxon>
        <taxon>Chordata</taxon>
        <taxon>Craniata</taxon>
        <taxon>Vertebrata</taxon>
        <taxon>Euteleostomi</taxon>
        <taxon>Actinopterygii</taxon>
        <taxon>Neopterygii</taxon>
        <taxon>Teleostei</taxon>
        <taxon>Osteoglossocephala</taxon>
        <taxon>Osteoglossomorpha</taxon>
        <taxon>Osteoglossiformes</taxon>
        <taxon>Mormyridae</taxon>
        <taxon>Paramormyrops</taxon>
    </lineage>
</organism>
<name>A0A3B3SQM4_9TELE</name>
<evidence type="ECO:0000259" key="8">
    <source>
        <dbReference type="PROSITE" id="PS50001"/>
    </source>
</evidence>
<evidence type="ECO:0000256" key="3">
    <source>
        <dbReference type="ARBA" id="ARBA00022700"/>
    </source>
</evidence>
<dbReference type="Ensembl" id="ENSPKIT00000013524.1">
    <property type="protein sequence ID" value="ENSPKIP00000032653.1"/>
    <property type="gene ID" value="ENSPKIG00000012662.1"/>
</dbReference>
<evidence type="ECO:0000256" key="1">
    <source>
        <dbReference type="ARBA" id="ARBA00004906"/>
    </source>
</evidence>
<dbReference type="GO" id="GO:0016567">
    <property type="term" value="P:protein ubiquitination"/>
    <property type="evidence" value="ECO:0007669"/>
    <property type="project" value="UniProtKB-UniPathway"/>
</dbReference>
<reference evidence="10" key="1">
    <citation type="submission" date="2025-08" db="UniProtKB">
        <authorList>
            <consortium name="Ensembl"/>
        </authorList>
    </citation>
    <scope>IDENTIFICATION</scope>
</reference>
<dbReference type="PROSITE" id="PS50225">
    <property type="entry name" value="SOCS"/>
    <property type="match status" value="1"/>
</dbReference>
<dbReference type="PANTHER" id="PTHR10155">
    <property type="entry name" value="PHOSPHATIDYLINOSITOL 3-KINASE REGULATORY SUBUNIT"/>
    <property type="match status" value="1"/>
</dbReference>
<dbReference type="FunFam" id="1.10.750.20:FF:000005">
    <property type="entry name" value="Suppressor of cytokine signaling 1"/>
    <property type="match status" value="1"/>
</dbReference>
<dbReference type="GO" id="GO:0046935">
    <property type="term" value="F:1-phosphatidylinositol-3-kinase regulator activity"/>
    <property type="evidence" value="ECO:0007669"/>
    <property type="project" value="TreeGrafter"/>
</dbReference>
<evidence type="ECO:0000313" key="11">
    <source>
        <dbReference type="Proteomes" id="UP000261540"/>
    </source>
</evidence>
<dbReference type="GeneTree" id="ENSGT00940000161164"/>
<feature type="domain" description="SH2" evidence="8">
    <location>
        <begin position="77"/>
        <end position="172"/>
    </location>
</feature>
<keyword evidence="2" id="KW-0341">Growth regulation</keyword>
<evidence type="ECO:0000256" key="2">
    <source>
        <dbReference type="ARBA" id="ARBA00022604"/>
    </source>
</evidence>
<dbReference type="Pfam" id="PF00017">
    <property type="entry name" value="SH2"/>
    <property type="match status" value="1"/>
</dbReference>
<dbReference type="GO" id="GO:0046854">
    <property type="term" value="P:phosphatidylinositol phosphate biosynthetic process"/>
    <property type="evidence" value="ECO:0007669"/>
    <property type="project" value="TreeGrafter"/>
</dbReference>
<evidence type="ECO:0000256" key="6">
    <source>
        <dbReference type="PROSITE-ProRule" id="PRU00191"/>
    </source>
</evidence>
<comment type="pathway">
    <text evidence="1">Protein modification; protein ubiquitination.</text>
</comment>
<dbReference type="SUPFAM" id="SSF55550">
    <property type="entry name" value="SH2 domain"/>
    <property type="match status" value="1"/>
</dbReference>